<evidence type="ECO:0000313" key="3">
    <source>
        <dbReference type="Proteomes" id="UP001066276"/>
    </source>
</evidence>
<dbReference type="EMBL" id="JANPWB010000011">
    <property type="protein sequence ID" value="KAJ1123718.1"/>
    <property type="molecule type" value="Genomic_DNA"/>
</dbReference>
<keyword evidence="3" id="KW-1185">Reference proteome</keyword>
<dbReference type="Proteomes" id="UP001066276">
    <property type="component" value="Chromosome 7"/>
</dbReference>
<sequence>MCHRCCGHEEEEAERSTAAARALEASVRCCVRTLQRHREPLALCSLFLGASELQEGRREVSGNSGSKEDATSHGRGGAGKTPRGVPCLLLHSPAHERVEQQ</sequence>
<organism evidence="2 3">
    <name type="scientific">Pleurodeles waltl</name>
    <name type="common">Iberian ribbed newt</name>
    <dbReference type="NCBI Taxonomy" id="8319"/>
    <lineage>
        <taxon>Eukaryota</taxon>
        <taxon>Metazoa</taxon>
        <taxon>Chordata</taxon>
        <taxon>Craniata</taxon>
        <taxon>Vertebrata</taxon>
        <taxon>Euteleostomi</taxon>
        <taxon>Amphibia</taxon>
        <taxon>Batrachia</taxon>
        <taxon>Caudata</taxon>
        <taxon>Salamandroidea</taxon>
        <taxon>Salamandridae</taxon>
        <taxon>Pleurodelinae</taxon>
        <taxon>Pleurodeles</taxon>
    </lineage>
</organism>
<reference evidence="2" key="1">
    <citation type="journal article" date="2022" name="bioRxiv">
        <title>Sequencing and chromosome-scale assembly of the giantPleurodeles waltlgenome.</title>
        <authorList>
            <person name="Brown T."/>
            <person name="Elewa A."/>
            <person name="Iarovenko S."/>
            <person name="Subramanian E."/>
            <person name="Araus A.J."/>
            <person name="Petzold A."/>
            <person name="Susuki M."/>
            <person name="Suzuki K.-i.T."/>
            <person name="Hayashi T."/>
            <person name="Toyoda A."/>
            <person name="Oliveira C."/>
            <person name="Osipova E."/>
            <person name="Leigh N.D."/>
            <person name="Simon A."/>
            <person name="Yun M.H."/>
        </authorList>
    </citation>
    <scope>NUCLEOTIDE SEQUENCE</scope>
    <source>
        <strain evidence="2">20211129_DDA</strain>
        <tissue evidence="2">Liver</tissue>
    </source>
</reference>
<evidence type="ECO:0000313" key="2">
    <source>
        <dbReference type="EMBL" id="KAJ1123718.1"/>
    </source>
</evidence>
<comment type="caution">
    <text evidence="2">The sequence shown here is derived from an EMBL/GenBank/DDBJ whole genome shotgun (WGS) entry which is preliminary data.</text>
</comment>
<proteinExistence type="predicted"/>
<protein>
    <submittedName>
        <fullName evidence="2">Uncharacterized protein</fullName>
    </submittedName>
</protein>
<name>A0AAV7PDC3_PLEWA</name>
<feature type="region of interest" description="Disordered" evidence="1">
    <location>
        <begin position="55"/>
        <end position="101"/>
    </location>
</feature>
<evidence type="ECO:0000256" key="1">
    <source>
        <dbReference type="SAM" id="MobiDB-lite"/>
    </source>
</evidence>
<dbReference type="AlphaFoldDB" id="A0AAV7PDC3"/>
<accession>A0AAV7PDC3</accession>
<feature type="compositionally biased region" description="Basic and acidic residues" evidence="1">
    <location>
        <begin position="55"/>
        <end position="72"/>
    </location>
</feature>
<gene>
    <name evidence="2" type="ORF">NDU88_002186</name>
</gene>